<proteinExistence type="inferred from homology"/>
<gene>
    <name evidence="2" type="ORF">GCM10009823_13490</name>
</gene>
<dbReference type="InterPro" id="IPR002347">
    <property type="entry name" value="SDR_fam"/>
</dbReference>
<evidence type="ECO:0000313" key="2">
    <source>
        <dbReference type="EMBL" id="GAA2094463.1"/>
    </source>
</evidence>
<dbReference type="InterPro" id="IPR050259">
    <property type="entry name" value="SDR"/>
</dbReference>
<protein>
    <submittedName>
        <fullName evidence="2">SDR family oxidoreductase</fullName>
    </submittedName>
</protein>
<dbReference type="EMBL" id="BAAAPZ010000004">
    <property type="protein sequence ID" value="GAA2094463.1"/>
    <property type="molecule type" value="Genomic_DNA"/>
</dbReference>
<dbReference type="PANTHER" id="PTHR42879">
    <property type="entry name" value="3-OXOACYL-(ACYL-CARRIER-PROTEIN) REDUCTASE"/>
    <property type="match status" value="1"/>
</dbReference>
<dbReference type="SUPFAM" id="SSF51735">
    <property type="entry name" value="NAD(P)-binding Rossmann-fold domains"/>
    <property type="match status" value="1"/>
</dbReference>
<name>A0ABP5IAF8_9MICO</name>
<dbReference type="Proteomes" id="UP001500984">
    <property type="component" value="Unassembled WGS sequence"/>
</dbReference>
<reference evidence="3" key="1">
    <citation type="journal article" date="2019" name="Int. J. Syst. Evol. Microbiol.">
        <title>The Global Catalogue of Microorganisms (GCM) 10K type strain sequencing project: providing services to taxonomists for standard genome sequencing and annotation.</title>
        <authorList>
            <consortium name="The Broad Institute Genomics Platform"/>
            <consortium name="The Broad Institute Genome Sequencing Center for Infectious Disease"/>
            <person name="Wu L."/>
            <person name="Ma J."/>
        </authorList>
    </citation>
    <scope>NUCLEOTIDE SEQUENCE [LARGE SCALE GENOMIC DNA]</scope>
    <source>
        <strain evidence="3">JCM 15900</strain>
    </source>
</reference>
<dbReference type="Gene3D" id="3.40.50.720">
    <property type="entry name" value="NAD(P)-binding Rossmann-like Domain"/>
    <property type="match status" value="1"/>
</dbReference>
<sequence length="257" mass="26109">MELGLRGRTALVCSSTKGLGWASAQELAAAGARVAVHGRDVRVAEEQAALLPDAVGLGCDITTEEGAERLAELACESLGGIDVLVLNGPGPAPGTAAELSTAAVRSALDSLVVAQATLLQRLLPPMRERGWGRVVAISSTSVEAPIPGLALSNLGRPALMALLKTLAGEVAAEGVTLNAVLPGRFDTERVRQVNQASAEARGVSVEEVLAGSLASVPARRLGEPEELGAAVAFLASERASFITGTALRVDGGATPIL</sequence>
<keyword evidence="3" id="KW-1185">Reference proteome</keyword>
<dbReference type="RefSeq" id="WP_344336475.1">
    <property type="nucleotide sequence ID" value="NZ_BAAAPZ010000004.1"/>
</dbReference>
<evidence type="ECO:0000256" key="1">
    <source>
        <dbReference type="ARBA" id="ARBA00006484"/>
    </source>
</evidence>
<comment type="similarity">
    <text evidence="1">Belongs to the short-chain dehydrogenases/reductases (SDR) family.</text>
</comment>
<dbReference type="PANTHER" id="PTHR42879:SF6">
    <property type="entry name" value="NADPH-DEPENDENT REDUCTASE BACG"/>
    <property type="match status" value="1"/>
</dbReference>
<evidence type="ECO:0000313" key="3">
    <source>
        <dbReference type="Proteomes" id="UP001500984"/>
    </source>
</evidence>
<dbReference type="Pfam" id="PF13561">
    <property type="entry name" value="adh_short_C2"/>
    <property type="match status" value="1"/>
</dbReference>
<comment type="caution">
    <text evidence="2">The sequence shown here is derived from an EMBL/GenBank/DDBJ whole genome shotgun (WGS) entry which is preliminary data.</text>
</comment>
<accession>A0ABP5IAF8</accession>
<dbReference type="PRINTS" id="PR00081">
    <property type="entry name" value="GDHRDH"/>
</dbReference>
<organism evidence="2 3">
    <name type="scientific">Brevibacterium salitolerans</name>
    <dbReference type="NCBI Taxonomy" id="1403566"/>
    <lineage>
        <taxon>Bacteria</taxon>
        <taxon>Bacillati</taxon>
        <taxon>Actinomycetota</taxon>
        <taxon>Actinomycetes</taxon>
        <taxon>Micrococcales</taxon>
        <taxon>Brevibacteriaceae</taxon>
        <taxon>Brevibacterium</taxon>
    </lineage>
</organism>
<dbReference type="InterPro" id="IPR036291">
    <property type="entry name" value="NAD(P)-bd_dom_sf"/>
</dbReference>